<dbReference type="PANTHER" id="PTHR21392">
    <property type="entry name" value="TRNA-URIDINE AMINOCARBOXYPROPYLTRANSFERASE 2"/>
    <property type="match status" value="1"/>
</dbReference>
<evidence type="ECO:0000256" key="5">
    <source>
        <dbReference type="SAM" id="Phobius"/>
    </source>
</evidence>
<keyword evidence="8" id="KW-1185">Reference proteome</keyword>
<name>A0A418YFA1_9GAMM</name>
<dbReference type="GO" id="GO:0008033">
    <property type="term" value="P:tRNA processing"/>
    <property type="evidence" value="ECO:0007669"/>
    <property type="project" value="UniProtKB-KW"/>
</dbReference>
<proteinExistence type="predicted"/>
<dbReference type="InterPro" id="IPR039262">
    <property type="entry name" value="DTWD2/TAPT"/>
</dbReference>
<keyword evidence="5" id="KW-0812">Transmembrane</keyword>
<dbReference type="AlphaFoldDB" id="A0A418YFA1"/>
<comment type="caution">
    <text evidence="7">The sequence shown here is derived from an EMBL/GenBank/DDBJ whole genome shotgun (WGS) entry which is preliminary data.</text>
</comment>
<dbReference type="InterPro" id="IPR005636">
    <property type="entry name" value="DTW"/>
</dbReference>
<feature type="domain" description="DTW" evidence="6">
    <location>
        <begin position="13"/>
        <end position="176"/>
    </location>
</feature>
<sequence length="178" mass="20434">MLVWHAITDILTLFTYCHHVVVGFAMLHFHLLSHPKEVHRRSNTGQVIEALWPEHCQRYIWSRQRNVLPKALNTSMALLMPGDQASSSQDEVKGFQHFLIIDSTWQEAKKIYRQSPCLHILPKVSVCAKPSTFILRANQIEGGLSTAEVAVNLLSQQGYHQQAEQLECNYHAFMRQCL</sequence>
<dbReference type="EMBL" id="QZCH01000010">
    <property type="protein sequence ID" value="RJG47903.1"/>
    <property type="molecule type" value="Genomic_DNA"/>
</dbReference>
<evidence type="ECO:0000256" key="3">
    <source>
        <dbReference type="ARBA" id="ARBA00022691"/>
    </source>
</evidence>
<dbReference type="RefSeq" id="WP_119910486.1">
    <property type="nucleotide sequence ID" value="NZ_QZCH01000010.1"/>
</dbReference>
<dbReference type="SMART" id="SM01144">
    <property type="entry name" value="DTW"/>
    <property type="match status" value="1"/>
</dbReference>
<dbReference type="GO" id="GO:0016432">
    <property type="term" value="F:tRNA-uridine aminocarboxypropyltransferase activity"/>
    <property type="evidence" value="ECO:0007669"/>
    <property type="project" value="UniProtKB-EC"/>
</dbReference>
<keyword evidence="5" id="KW-0472">Membrane</keyword>
<accession>A0A418YFA1</accession>
<feature type="transmembrane region" description="Helical" evidence="5">
    <location>
        <begin position="6"/>
        <end position="32"/>
    </location>
</feature>
<evidence type="ECO:0000256" key="2">
    <source>
        <dbReference type="ARBA" id="ARBA00022679"/>
    </source>
</evidence>
<evidence type="ECO:0000256" key="1">
    <source>
        <dbReference type="ARBA" id="ARBA00012386"/>
    </source>
</evidence>
<dbReference type="PANTHER" id="PTHR21392:SF1">
    <property type="entry name" value="TRNA-URIDINE AMINOCARBOXYPROPYLTRANSFERASE"/>
    <property type="match status" value="1"/>
</dbReference>
<keyword evidence="2" id="KW-0808">Transferase</keyword>
<protein>
    <recommendedName>
        <fullName evidence="1">tRNA-uridine aminocarboxypropyltransferase</fullName>
        <ecNumber evidence="1">2.5.1.25</ecNumber>
    </recommendedName>
</protein>
<reference evidence="7 8" key="1">
    <citation type="submission" date="2018-09" db="EMBL/GenBank/DDBJ databases">
        <authorList>
            <person name="Wang F."/>
        </authorList>
    </citation>
    <scope>NUCLEOTIDE SEQUENCE [LARGE SCALE GENOMIC DNA]</scope>
    <source>
        <strain evidence="7 8">PLHSC7-2</strain>
    </source>
</reference>
<evidence type="ECO:0000313" key="7">
    <source>
        <dbReference type="EMBL" id="RJG47903.1"/>
    </source>
</evidence>
<dbReference type="Proteomes" id="UP000283255">
    <property type="component" value="Unassembled WGS sequence"/>
</dbReference>
<evidence type="ECO:0000259" key="6">
    <source>
        <dbReference type="SMART" id="SM01144"/>
    </source>
</evidence>
<reference evidence="7 8" key="2">
    <citation type="submission" date="2019-01" db="EMBL/GenBank/DDBJ databases">
        <title>Motilimonas pumilus sp. nov., isolated from the gut of sea cucumber (Apostichopus japonicus).</title>
        <authorList>
            <person name="Wang F.-Q."/>
            <person name="Ren L.-H."/>
            <person name="Lin Y.-W."/>
            <person name="Sun G.-H."/>
            <person name="Du Z.-J."/>
            <person name="Zhao J.-X."/>
            <person name="Liu X.-J."/>
            <person name="Liu L.-J."/>
        </authorList>
    </citation>
    <scope>NUCLEOTIDE SEQUENCE [LARGE SCALE GENOMIC DNA]</scope>
    <source>
        <strain evidence="7 8">PLHSC7-2</strain>
    </source>
</reference>
<dbReference type="Pfam" id="PF03942">
    <property type="entry name" value="DTW"/>
    <property type="match status" value="1"/>
</dbReference>
<evidence type="ECO:0000256" key="4">
    <source>
        <dbReference type="ARBA" id="ARBA00022694"/>
    </source>
</evidence>
<gene>
    <name evidence="7" type="ORF">D1Z90_09320</name>
</gene>
<keyword evidence="4" id="KW-0819">tRNA processing</keyword>
<keyword evidence="5" id="KW-1133">Transmembrane helix</keyword>
<organism evidence="7 8">
    <name type="scientific">Motilimonas pumila</name>
    <dbReference type="NCBI Taxonomy" id="2303987"/>
    <lineage>
        <taxon>Bacteria</taxon>
        <taxon>Pseudomonadati</taxon>
        <taxon>Pseudomonadota</taxon>
        <taxon>Gammaproteobacteria</taxon>
        <taxon>Alteromonadales</taxon>
        <taxon>Alteromonadales genera incertae sedis</taxon>
        <taxon>Motilimonas</taxon>
    </lineage>
</organism>
<dbReference type="EC" id="2.5.1.25" evidence="1"/>
<evidence type="ECO:0000313" key="8">
    <source>
        <dbReference type="Proteomes" id="UP000283255"/>
    </source>
</evidence>
<keyword evidence="3" id="KW-0949">S-adenosyl-L-methionine</keyword>